<proteinExistence type="predicted"/>
<evidence type="ECO:0000313" key="2">
    <source>
        <dbReference type="EMBL" id="NHZ90472.1"/>
    </source>
</evidence>
<dbReference type="RefSeq" id="WP_166876827.1">
    <property type="nucleotide sequence ID" value="NZ_WHJH01000017.1"/>
</dbReference>
<dbReference type="EMBL" id="WHJH01000017">
    <property type="protein sequence ID" value="NHZ90472.1"/>
    <property type="molecule type" value="Genomic_DNA"/>
</dbReference>
<gene>
    <name evidence="2" type="ORF">F2P45_15805</name>
</gene>
<dbReference type="Proteomes" id="UP000609726">
    <property type="component" value="Unassembled WGS sequence"/>
</dbReference>
<feature type="transmembrane region" description="Helical" evidence="1">
    <location>
        <begin position="39"/>
        <end position="61"/>
    </location>
</feature>
<feature type="transmembrane region" description="Helical" evidence="1">
    <location>
        <begin position="73"/>
        <end position="92"/>
    </location>
</feature>
<name>A0ABX0NUE8_9BURK</name>
<keyword evidence="1" id="KW-0812">Transmembrane</keyword>
<sequence length="144" mass="15987">MLKQLRAPQVFYPLLLIVECLYMWALSSKLVLASLSSDYVLAVFYWLVQALCLAALANVMSIRAKKGNLRKKCLFALTVYLSSLYVALEALASDDRFLLSFEAELIVSGVSFPDYPVRTMFFLALVLITFASLSSAGQQDEAPS</sequence>
<feature type="transmembrane region" description="Helical" evidence="1">
    <location>
        <begin position="12"/>
        <end position="33"/>
    </location>
</feature>
<keyword evidence="3" id="KW-1185">Reference proteome</keyword>
<evidence type="ECO:0000313" key="3">
    <source>
        <dbReference type="Proteomes" id="UP000609726"/>
    </source>
</evidence>
<evidence type="ECO:0000256" key="1">
    <source>
        <dbReference type="SAM" id="Phobius"/>
    </source>
</evidence>
<reference evidence="2 3" key="1">
    <citation type="submission" date="2019-10" db="EMBL/GenBank/DDBJ databases">
        <title>Taxonomy of Antarctic Massilia spp.: description of Massilia rubra sp. nov., Massilia aquatica sp. nov., Massilia mucilaginosa sp. nov., Massilia frigida sp. nov. isolated from streams, lakes and regoliths.</title>
        <authorList>
            <person name="Holochova P."/>
            <person name="Sedlacek I."/>
            <person name="Kralova S."/>
            <person name="Maslanova I."/>
            <person name="Busse H.-J."/>
            <person name="Stankova E."/>
            <person name="Vrbovska V."/>
            <person name="Kovarovic V."/>
            <person name="Bartak M."/>
            <person name="Svec P."/>
            <person name="Pantucek R."/>
        </authorList>
    </citation>
    <scope>NUCLEOTIDE SEQUENCE [LARGE SCALE GENOMIC DNA]</scope>
    <source>
        <strain evidence="2 3">CCM 8733</strain>
    </source>
</reference>
<feature type="transmembrane region" description="Helical" evidence="1">
    <location>
        <begin position="115"/>
        <end position="136"/>
    </location>
</feature>
<protein>
    <submittedName>
        <fullName evidence="2">Uncharacterized protein</fullName>
    </submittedName>
</protein>
<accession>A0ABX0NUE8</accession>
<keyword evidence="1" id="KW-0472">Membrane</keyword>
<organism evidence="2 3">
    <name type="scientific">Massilia mucilaginosa</name>
    <dbReference type="NCBI Taxonomy" id="2609282"/>
    <lineage>
        <taxon>Bacteria</taxon>
        <taxon>Pseudomonadati</taxon>
        <taxon>Pseudomonadota</taxon>
        <taxon>Betaproteobacteria</taxon>
        <taxon>Burkholderiales</taxon>
        <taxon>Oxalobacteraceae</taxon>
        <taxon>Telluria group</taxon>
        <taxon>Massilia</taxon>
    </lineage>
</organism>
<comment type="caution">
    <text evidence="2">The sequence shown here is derived from an EMBL/GenBank/DDBJ whole genome shotgun (WGS) entry which is preliminary data.</text>
</comment>
<keyword evidence="1" id="KW-1133">Transmembrane helix</keyword>